<dbReference type="Pfam" id="PF00520">
    <property type="entry name" value="Ion_trans"/>
    <property type="match status" value="1"/>
</dbReference>
<keyword evidence="16" id="KW-0675">Receptor</keyword>
<feature type="repeat" description="ANK" evidence="12">
    <location>
        <begin position="461"/>
        <end position="493"/>
    </location>
</feature>
<dbReference type="PROSITE" id="PS50297">
    <property type="entry name" value="ANK_REP_REGION"/>
    <property type="match status" value="9"/>
</dbReference>
<dbReference type="PANTHER" id="PTHR47143:SF1">
    <property type="entry name" value="ION_TRANS DOMAIN-CONTAINING PROTEIN"/>
    <property type="match status" value="1"/>
</dbReference>
<evidence type="ECO:0000256" key="4">
    <source>
        <dbReference type="ARBA" id="ARBA00022692"/>
    </source>
</evidence>
<gene>
    <name evidence="16" type="primary">PpTRPA1</name>
</gene>
<proteinExistence type="evidence at transcript level"/>
<evidence type="ECO:0000256" key="5">
    <source>
        <dbReference type="ARBA" id="ARBA00022737"/>
    </source>
</evidence>
<evidence type="ECO:0000256" key="11">
    <source>
        <dbReference type="ARBA" id="ARBA00023303"/>
    </source>
</evidence>
<evidence type="ECO:0000256" key="10">
    <source>
        <dbReference type="ARBA" id="ARBA00023180"/>
    </source>
</evidence>
<evidence type="ECO:0000256" key="9">
    <source>
        <dbReference type="ARBA" id="ARBA00023136"/>
    </source>
</evidence>
<organism evidence="16">
    <name type="scientific">Patiria pectinifera</name>
    <name type="common">Starfish</name>
    <name type="synonym">Asterina pectinifera</name>
    <dbReference type="NCBI Taxonomy" id="7594"/>
    <lineage>
        <taxon>Eukaryota</taxon>
        <taxon>Metazoa</taxon>
        <taxon>Echinodermata</taxon>
        <taxon>Eleutherozoa</taxon>
        <taxon>Asterozoa</taxon>
        <taxon>Asteroidea</taxon>
        <taxon>Valvatacea</taxon>
        <taxon>Valvatida</taxon>
        <taxon>Asterinidae</taxon>
        <taxon>Patiria</taxon>
    </lineage>
</organism>
<dbReference type="Gene3D" id="1.25.40.20">
    <property type="entry name" value="Ankyrin repeat-containing domain"/>
    <property type="match status" value="4"/>
</dbReference>
<feature type="repeat" description="ANK" evidence="12">
    <location>
        <begin position="107"/>
        <end position="139"/>
    </location>
</feature>
<dbReference type="Pfam" id="PF12796">
    <property type="entry name" value="Ank_2"/>
    <property type="match status" value="5"/>
</dbReference>
<dbReference type="GO" id="GO:1902495">
    <property type="term" value="C:transmembrane transporter complex"/>
    <property type="evidence" value="ECO:0007669"/>
    <property type="project" value="TreeGrafter"/>
</dbReference>
<protein>
    <submittedName>
        <fullName evidence="16">Transient receptor potential cation channel subfamily A member 1</fullName>
    </submittedName>
</protein>
<keyword evidence="5" id="KW-0677">Repeat</keyword>
<evidence type="ECO:0000313" key="16">
    <source>
        <dbReference type="EMBL" id="BAX76612.1"/>
    </source>
</evidence>
<evidence type="ECO:0000256" key="6">
    <source>
        <dbReference type="ARBA" id="ARBA00022989"/>
    </source>
</evidence>
<dbReference type="AlphaFoldDB" id="A0A1Y1C7R6"/>
<keyword evidence="9 14" id="KW-0472">Membrane</keyword>
<dbReference type="PANTHER" id="PTHR47143">
    <property type="entry name" value="TRANSIENT RECEPTOR POTENTIAL CATION CHANNEL PROTEIN PAINLESS"/>
    <property type="match status" value="1"/>
</dbReference>
<reference evidence="16" key="1">
    <citation type="journal article" date="2017" name="Sci. Rep.">
        <title>Characterization of TRPA channels in the starfish Patiria pectinifera: involvement of thermally activated TRPA1 in thermotaxis in marine planktonic larvae.</title>
        <authorList>
            <person name="Saito S."/>
            <person name="Hamanaka G."/>
            <person name="Kawai N."/>
            <person name="Furukawa R."/>
            <person name="Gojobori J."/>
            <person name="Tominaga M."/>
            <person name="Kaneko H."/>
            <person name="Satta Y."/>
        </authorList>
    </citation>
    <scope>NUCLEOTIDE SEQUENCE</scope>
</reference>
<name>A0A1Y1C7R6_PATPE</name>
<keyword evidence="7 12" id="KW-0040">ANK repeat</keyword>
<keyword evidence="8" id="KW-0406">Ion transport</keyword>
<dbReference type="InterPro" id="IPR002110">
    <property type="entry name" value="Ankyrin_rpt"/>
</dbReference>
<evidence type="ECO:0000256" key="13">
    <source>
        <dbReference type="SAM" id="MobiDB-lite"/>
    </source>
</evidence>
<evidence type="ECO:0000256" key="1">
    <source>
        <dbReference type="ARBA" id="ARBA00004141"/>
    </source>
</evidence>
<feature type="repeat" description="ANK" evidence="12">
    <location>
        <begin position="281"/>
        <end position="313"/>
    </location>
</feature>
<keyword evidence="11" id="KW-0407">Ion channel</keyword>
<dbReference type="InterPro" id="IPR052076">
    <property type="entry name" value="TRP_cation_channel"/>
</dbReference>
<feature type="repeat" description="ANK" evidence="12">
    <location>
        <begin position="494"/>
        <end position="526"/>
    </location>
</feature>
<evidence type="ECO:0000256" key="14">
    <source>
        <dbReference type="SAM" id="Phobius"/>
    </source>
</evidence>
<feature type="repeat" description="ANK" evidence="12">
    <location>
        <begin position="596"/>
        <end position="628"/>
    </location>
</feature>
<keyword evidence="4 14" id="KW-0812">Transmembrane</keyword>
<feature type="transmembrane region" description="Helical" evidence="14">
    <location>
        <begin position="852"/>
        <end position="875"/>
    </location>
</feature>
<feature type="transmembrane region" description="Helical" evidence="14">
    <location>
        <begin position="881"/>
        <end position="899"/>
    </location>
</feature>
<dbReference type="InterPro" id="IPR036770">
    <property type="entry name" value="Ankyrin_rpt-contain_sf"/>
</dbReference>
<comment type="subcellular location">
    <subcellularLocation>
        <location evidence="1">Membrane</location>
        <topology evidence="1">Multi-pass membrane protein</topology>
    </subcellularLocation>
</comment>
<feature type="transmembrane region" description="Helical" evidence="14">
    <location>
        <begin position="993"/>
        <end position="1020"/>
    </location>
</feature>
<feature type="repeat" description="ANK" evidence="12">
    <location>
        <begin position="319"/>
        <end position="341"/>
    </location>
</feature>
<feature type="repeat" description="ANK" evidence="12">
    <location>
        <begin position="140"/>
        <end position="172"/>
    </location>
</feature>
<dbReference type="SMART" id="SM00248">
    <property type="entry name" value="ANK"/>
    <property type="match status" value="15"/>
</dbReference>
<evidence type="ECO:0000256" key="12">
    <source>
        <dbReference type="PROSITE-ProRule" id="PRU00023"/>
    </source>
</evidence>
<dbReference type="GO" id="GO:0005216">
    <property type="term" value="F:monoatomic ion channel activity"/>
    <property type="evidence" value="ECO:0007669"/>
    <property type="project" value="InterPro"/>
</dbReference>
<evidence type="ECO:0000256" key="2">
    <source>
        <dbReference type="ARBA" id="ARBA00022448"/>
    </source>
</evidence>
<feature type="repeat" description="ANK" evidence="12">
    <location>
        <begin position="357"/>
        <end position="389"/>
    </location>
</feature>
<dbReference type="PROSITE" id="PS50088">
    <property type="entry name" value="ANK_REPEAT"/>
    <property type="match status" value="10"/>
</dbReference>
<feature type="compositionally biased region" description="Polar residues" evidence="13">
    <location>
        <begin position="1153"/>
        <end position="1167"/>
    </location>
</feature>
<keyword evidence="2" id="KW-0813">Transport</keyword>
<keyword evidence="6 14" id="KW-1133">Transmembrane helix</keyword>
<dbReference type="Pfam" id="PF00023">
    <property type="entry name" value="Ank"/>
    <property type="match status" value="1"/>
</dbReference>
<evidence type="ECO:0000256" key="7">
    <source>
        <dbReference type="ARBA" id="ARBA00023043"/>
    </source>
</evidence>
<feature type="transmembrane region" description="Helical" evidence="14">
    <location>
        <begin position="762"/>
        <end position="782"/>
    </location>
</feature>
<feature type="transmembrane region" description="Helical" evidence="14">
    <location>
        <begin position="919"/>
        <end position="941"/>
    </location>
</feature>
<feature type="domain" description="Ion transport" evidence="15">
    <location>
        <begin position="778"/>
        <end position="1023"/>
    </location>
</feature>
<feature type="compositionally biased region" description="Basic and acidic residues" evidence="13">
    <location>
        <begin position="50"/>
        <end position="60"/>
    </location>
</feature>
<feature type="compositionally biased region" description="Basic residues" evidence="13">
    <location>
        <begin position="1168"/>
        <end position="1181"/>
    </location>
</feature>
<accession>A0A1Y1C7R6</accession>
<evidence type="ECO:0000256" key="3">
    <source>
        <dbReference type="ARBA" id="ARBA00022606"/>
    </source>
</evidence>
<feature type="compositionally biased region" description="Basic and acidic residues" evidence="13">
    <location>
        <begin position="1182"/>
        <end position="1200"/>
    </location>
</feature>
<dbReference type="SUPFAM" id="SSF48403">
    <property type="entry name" value="Ankyrin repeat"/>
    <property type="match status" value="2"/>
</dbReference>
<dbReference type="InterPro" id="IPR005821">
    <property type="entry name" value="Ion_trans_dom"/>
</dbReference>
<feature type="region of interest" description="Disordered" evidence="13">
    <location>
        <begin position="32"/>
        <end position="61"/>
    </location>
</feature>
<feature type="repeat" description="ANK" evidence="12">
    <location>
        <begin position="530"/>
        <end position="562"/>
    </location>
</feature>
<feature type="compositionally biased region" description="Basic and acidic residues" evidence="13">
    <location>
        <begin position="1138"/>
        <end position="1150"/>
    </location>
</feature>
<feature type="region of interest" description="Disordered" evidence="13">
    <location>
        <begin position="1138"/>
        <end position="1200"/>
    </location>
</feature>
<evidence type="ECO:0000259" key="15">
    <source>
        <dbReference type="Pfam" id="PF00520"/>
    </source>
</evidence>
<keyword evidence="3" id="KW-0716">Sensory transduction</keyword>
<feature type="repeat" description="ANK" evidence="12">
    <location>
        <begin position="390"/>
        <end position="422"/>
    </location>
</feature>
<dbReference type="EMBL" id="LC146396">
    <property type="protein sequence ID" value="BAX76612.1"/>
    <property type="molecule type" value="mRNA"/>
</dbReference>
<sequence>MEGDERTPVPRVRTISALLRFGRNMGLTYIPTSNGSAGEGTKMNHLGRGQGKDKGDRTPVTEEETIGVCSIADSPYRILRMAALGKYDEFVRVYNADPKRLAFRDKQGAGALHHAAIRNRINIMEFILQLDEDINMTDASGNTPLHLAVEHEHPEAINFLLDHGACSTRFNNNNMAPIHLAADRNKTKALEALVKRADIDVNYQGDLGQTALHFGAIKDNTEVVKILLGTPNMMPCVRDNNDVHAMHAAATHGSAGVLDLLISFYSEGCISDKALAFIDREGNTALHSAVNSGDFAAVKLCLKYGARIDVRQVIKCKGEQATPLHLACTQGSLDIVKLMLSTRPKDKDTAMNVPDCQQQLPLHRAAMFDHSEIVEYLLQQGSYIDAQDKNQRTPLLLATQRSSWRSVLLLLEKGADVTVTDSEGRNVLHLIVLYGGSLEMLGREFFKRPEAAILLNHADSSGCTPMHYATREGCIKAVQGLMELGATVNLKNKDKQSPLHFAARYGRFNTCKQLLDSNIGPNIINETDSEGMTALHIASWFGHYRVVKLLMFKGALLHKDHNGRSPMHLAAMEDYTNTMDVLHAVHSHLINWKDDDENTALHLAAVEGKANAVVFLLDHGAEVKRNKNNQTVMDVTIEAHNKDVALAIIAHERWHEVMMPDSNTRPHMLGLVEHMPEVALTVLDRSENAIDHGKLQCRGYSYDFRYLQCSAQLQQNFTDDKTACVPLLVLNTMVKFNRIKLLSHPVCVNYLSLKWNAYGRTYHVLNIFLYLFFLAFLTMFIWHTVPLQHLKSSHANDSCAVQEHSAEPQETPALIHEVSKWILAWYAGLCILKEVAQMIHQRQKYFKEANNVIEWVLYVSTLLYVCPFFVDIYLYELSWQTPFGAVAAFLAWFNFLLYLQRFDIFGIYVVMFLEILRTLVQVLFVFSILFIAFGLTFFMLLSQEANKAHATPIMSLFRVCTALMLGELDYINSFVEPASDCDSNTMPHPEITFIFLFTCVLLLPVLLMNLLIGLAVGDIAEVQYNARMKRLAMQVELHTDLEHKLPKRILEYGEKDHLIVKPLCKKRFLTRIWLKIMASAGMEEGMPKERLRTAADVHINVVHGEIMKQKRRMKEITSQLDKQYDLLRLIVQKMEIRSEADDMDEGEHPSGRRGSSTMAQIVRQTMYRSRHSSRTFRRKLSSRREDDGEGTGEHDGSNTA</sequence>
<keyword evidence="10" id="KW-0325">Glycoprotein</keyword>
<evidence type="ECO:0000256" key="8">
    <source>
        <dbReference type="ARBA" id="ARBA00023065"/>
    </source>
</evidence>